<dbReference type="AlphaFoldDB" id="A0ABD1AR55"/>
<dbReference type="PROSITE" id="PS50128">
    <property type="entry name" value="SURP"/>
    <property type="match status" value="2"/>
</dbReference>
<dbReference type="SUPFAM" id="SSF109905">
    <property type="entry name" value="Surp module (SWAP domain)"/>
    <property type="match status" value="2"/>
</dbReference>
<dbReference type="PANTHER" id="PTHR15316">
    <property type="entry name" value="SPLICEOSOME ASSOCIATED PROTEIN 114/SWAP SPLICING FACTOR-RELATED"/>
    <property type="match status" value="1"/>
</dbReference>
<accession>A0ABD1AR55</accession>
<dbReference type="InterPro" id="IPR000061">
    <property type="entry name" value="Surp"/>
</dbReference>
<dbReference type="GO" id="GO:0006397">
    <property type="term" value="P:mRNA processing"/>
    <property type="evidence" value="ECO:0007669"/>
    <property type="project" value="UniProtKB-KW"/>
</dbReference>
<name>A0ABD1AR55_CARAN</name>
<dbReference type="Gene3D" id="1.10.10.790">
    <property type="entry name" value="Surp module"/>
    <property type="match status" value="2"/>
</dbReference>
<dbReference type="InterPro" id="IPR035967">
    <property type="entry name" value="SWAP/Surp_sf"/>
</dbReference>
<evidence type="ECO:0000259" key="2">
    <source>
        <dbReference type="PROSITE" id="PS50128"/>
    </source>
</evidence>
<keyword evidence="4" id="KW-1185">Reference proteome</keyword>
<keyword evidence="1" id="KW-0507">mRNA processing</keyword>
<dbReference type="SMART" id="SM00648">
    <property type="entry name" value="SWAP"/>
    <property type="match status" value="2"/>
</dbReference>
<evidence type="ECO:0000313" key="3">
    <source>
        <dbReference type="EMBL" id="KAL1209246.1"/>
    </source>
</evidence>
<comment type="caution">
    <text evidence="3">The sequence shown here is derived from an EMBL/GenBank/DDBJ whole genome shotgun (WGS) entry which is preliminary data.</text>
</comment>
<gene>
    <name evidence="3" type="ORF">V5N11_033106</name>
</gene>
<dbReference type="Proteomes" id="UP001558713">
    <property type="component" value="Unassembled WGS sequence"/>
</dbReference>
<dbReference type="PANTHER" id="PTHR15316:SF1">
    <property type="entry name" value="SPLICING FACTOR 3A SUBUNIT 1"/>
    <property type="match status" value="1"/>
</dbReference>
<protein>
    <submittedName>
        <fullName evidence="3">Splicing factor 3A subunit 1</fullName>
    </submittedName>
</protein>
<dbReference type="EMBL" id="JBANAX010000424">
    <property type="protein sequence ID" value="KAL1209246.1"/>
    <property type="molecule type" value="Genomic_DNA"/>
</dbReference>
<dbReference type="Pfam" id="PF01805">
    <property type="entry name" value="Surp"/>
    <property type="match status" value="2"/>
</dbReference>
<feature type="domain" description="SURP motif" evidence="2">
    <location>
        <begin position="15"/>
        <end position="59"/>
    </location>
</feature>
<reference evidence="3 4" key="1">
    <citation type="submission" date="2024-04" db="EMBL/GenBank/DDBJ databases">
        <title>Genome assembly C_amara_ONT_v2.</title>
        <authorList>
            <person name="Yant L."/>
            <person name="Moore C."/>
            <person name="Slenker M."/>
        </authorList>
    </citation>
    <scope>NUCLEOTIDE SEQUENCE [LARGE SCALE GENOMIC DNA]</scope>
    <source>
        <tissue evidence="3">Leaf</tissue>
    </source>
</reference>
<proteinExistence type="predicted"/>
<organism evidence="3 4">
    <name type="scientific">Cardamine amara subsp. amara</name>
    <dbReference type="NCBI Taxonomy" id="228776"/>
    <lineage>
        <taxon>Eukaryota</taxon>
        <taxon>Viridiplantae</taxon>
        <taxon>Streptophyta</taxon>
        <taxon>Embryophyta</taxon>
        <taxon>Tracheophyta</taxon>
        <taxon>Spermatophyta</taxon>
        <taxon>Magnoliopsida</taxon>
        <taxon>eudicotyledons</taxon>
        <taxon>Gunneridae</taxon>
        <taxon>Pentapetalae</taxon>
        <taxon>rosids</taxon>
        <taxon>malvids</taxon>
        <taxon>Brassicales</taxon>
        <taxon>Brassicaceae</taxon>
        <taxon>Cardamineae</taxon>
        <taxon>Cardamine</taxon>
    </lineage>
</organism>
<evidence type="ECO:0000256" key="1">
    <source>
        <dbReference type="ARBA" id="ARBA00022664"/>
    </source>
</evidence>
<feature type="domain" description="SURP motif" evidence="2">
    <location>
        <begin position="116"/>
        <end position="158"/>
    </location>
</feature>
<dbReference type="InterPro" id="IPR045146">
    <property type="entry name" value="SF3A1"/>
</dbReference>
<evidence type="ECO:0000313" key="4">
    <source>
        <dbReference type="Proteomes" id="UP001558713"/>
    </source>
</evidence>
<sequence>MPQIDIYPAPENRSFVEAIARLVSKNGLELERTLMSIDTNYNGNNYRFLCKSDPCHAFYQQKLNEYLKAKNQDTRDCCVPDDDDEEEIDLPWPPPYRYLSFHCPKFDFITIKELGIIKLTAQFVVRYDMYFHMALRKRVVMNRQFGFMQLADRRYKFYRGLVDAYYRVLRPCK</sequence>